<gene>
    <name evidence="2" type="ORF">TSUD_138960</name>
</gene>
<sequence>MREKVERGSLNREGAAVRLTESEISVSKGNADQAKGRVVGGNTITAQADKSFRSVLVGDSSVPTAVVNKTGEDTDEIPILEAKVEEEFLQTLIGNYMGRMKKGVEIRALQMKLCMDGLQAVKVAAMGGNLVLFSQSSNVEFGALINNIQWWEDLLEGIIPWTPNQVRTRRKLWVRMYGVPLHVWGNNIFQKIATRCGKFIEVDDATSNKNNFDLDSLILEDQLRWSVAASSCHSGGGGPVMAMLEGLDGEDFDCGDSETCQQEHVQQGQRASESTGGICLLEEKVVEPLENTVLRTSIPSIVEKVMETEEVSESGESSDAQGPRLLDMVGRSGQLDVDSAVGVDVNPMLLASPTPCAGPLTLGKGGQFSNIPLIENFDNIIKKSRGKHTPKVLSELSEGNPQPTPLEGHIQNKAPKSKFIKNRKSLPRLSFPEMVGHRCLRLVGAINGGKMPTGSKASSTASSSQNLQAEIDSGETLGVGVDVPGNDLTVVLTNQNMHVGQSGVQTLLHEDSIQDVDGSWEFVMIPINKSIQID</sequence>
<evidence type="ECO:0000313" key="3">
    <source>
        <dbReference type="Proteomes" id="UP000242715"/>
    </source>
</evidence>
<protein>
    <submittedName>
        <fullName evidence="2">Uncharacterized protein</fullName>
    </submittedName>
</protein>
<dbReference type="AlphaFoldDB" id="A0A2Z6PEQ0"/>
<accession>A0A2Z6PEQ0</accession>
<organism evidence="2 3">
    <name type="scientific">Trifolium subterraneum</name>
    <name type="common">Subterranean clover</name>
    <dbReference type="NCBI Taxonomy" id="3900"/>
    <lineage>
        <taxon>Eukaryota</taxon>
        <taxon>Viridiplantae</taxon>
        <taxon>Streptophyta</taxon>
        <taxon>Embryophyta</taxon>
        <taxon>Tracheophyta</taxon>
        <taxon>Spermatophyta</taxon>
        <taxon>Magnoliopsida</taxon>
        <taxon>eudicotyledons</taxon>
        <taxon>Gunneridae</taxon>
        <taxon>Pentapetalae</taxon>
        <taxon>rosids</taxon>
        <taxon>fabids</taxon>
        <taxon>Fabales</taxon>
        <taxon>Fabaceae</taxon>
        <taxon>Papilionoideae</taxon>
        <taxon>50 kb inversion clade</taxon>
        <taxon>NPAAA clade</taxon>
        <taxon>Hologalegina</taxon>
        <taxon>IRL clade</taxon>
        <taxon>Trifolieae</taxon>
        <taxon>Trifolium</taxon>
    </lineage>
</organism>
<dbReference type="PANTHER" id="PTHR34427:SF5">
    <property type="entry name" value="DUF4283 DOMAIN-CONTAINING PROTEIN"/>
    <property type="match status" value="1"/>
</dbReference>
<name>A0A2Z6PEQ0_TRISU</name>
<reference evidence="3" key="1">
    <citation type="journal article" date="2017" name="Front. Plant Sci.">
        <title>Climate Clever Clovers: New Paradigm to Reduce the Environmental Footprint of Ruminants by Breeding Low Methanogenic Forages Utilizing Haplotype Variation.</title>
        <authorList>
            <person name="Kaur P."/>
            <person name="Appels R."/>
            <person name="Bayer P.E."/>
            <person name="Keeble-Gagnere G."/>
            <person name="Wang J."/>
            <person name="Hirakawa H."/>
            <person name="Shirasawa K."/>
            <person name="Vercoe P."/>
            <person name="Stefanova K."/>
            <person name="Durmic Z."/>
            <person name="Nichols P."/>
            <person name="Revell C."/>
            <person name="Isobe S.N."/>
            <person name="Edwards D."/>
            <person name="Erskine W."/>
        </authorList>
    </citation>
    <scope>NUCLEOTIDE SEQUENCE [LARGE SCALE GENOMIC DNA]</scope>
    <source>
        <strain evidence="3">cv. Daliak</strain>
    </source>
</reference>
<dbReference type="Proteomes" id="UP000242715">
    <property type="component" value="Unassembled WGS sequence"/>
</dbReference>
<keyword evidence="3" id="KW-1185">Reference proteome</keyword>
<evidence type="ECO:0000313" key="2">
    <source>
        <dbReference type="EMBL" id="GAU49170.1"/>
    </source>
</evidence>
<dbReference type="PANTHER" id="PTHR34427">
    <property type="entry name" value="DUF4283 DOMAIN PROTEIN"/>
    <property type="match status" value="1"/>
</dbReference>
<dbReference type="OrthoDB" id="1461560at2759"/>
<proteinExistence type="predicted"/>
<feature type="region of interest" description="Disordered" evidence="1">
    <location>
        <begin position="393"/>
        <end position="417"/>
    </location>
</feature>
<evidence type="ECO:0000256" key="1">
    <source>
        <dbReference type="SAM" id="MobiDB-lite"/>
    </source>
</evidence>
<dbReference type="EMBL" id="DF974525">
    <property type="protein sequence ID" value="GAU49170.1"/>
    <property type="molecule type" value="Genomic_DNA"/>
</dbReference>